<evidence type="ECO:0000256" key="3">
    <source>
        <dbReference type="ARBA" id="ARBA00023125"/>
    </source>
</evidence>
<dbReference type="InterPro" id="IPR056428">
    <property type="entry name" value="WH_GTF3C1"/>
</dbReference>
<feature type="domain" description="B-block binding subunit of TFIIIC" evidence="7">
    <location>
        <begin position="96"/>
        <end position="147"/>
    </location>
</feature>
<accession>A0A5J4VJ76</accession>
<organism evidence="9 10">
    <name type="scientific">Streblomastix strix</name>
    <dbReference type="NCBI Taxonomy" id="222440"/>
    <lineage>
        <taxon>Eukaryota</taxon>
        <taxon>Metamonada</taxon>
        <taxon>Preaxostyla</taxon>
        <taxon>Oxymonadida</taxon>
        <taxon>Streblomastigidae</taxon>
        <taxon>Streblomastix</taxon>
    </lineage>
</organism>
<name>A0A5J4VJ76_9EUKA</name>
<feature type="region of interest" description="Disordered" evidence="6">
    <location>
        <begin position="363"/>
        <end position="387"/>
    </location>
</feature>
<sequence>MDEILQAAVKEIAVAGTSGILVKDLWDQLRTTDVFTKRWIWLQLFSVESILILRDQGDGSPIIPDEYDEGKIRLIASDNLHRPALGLYDPAIRMSADQMKILRQITQMKEHGILQSALSKINNMEPKAIFYNLKLLLDLGIITKVFSEGNKNILVHSQYAHLFKLTETENPEDQKSQIKEDQSINEWSAPPEEFCFRISQYLMQKEQQSATEQEIIEHFNLTTEKFTVCRRILANAASADQVKLAIKAQDETSMFINGLRLIRPYEKPQEPNLVVELPLLYQLLATIINSGSMGVRQMDLVRLCHNPKRNIYIAIQQLIAHYDVIAVKESARKMTTMRLFYKDYFPLDQQLLLQQQQQQQPIIDNTNDPQPQKRDVVIDDESDQGIE</sequence>
<evidence type="ECO:0000259" key="7">
    <source>
        <dbReference type="Pfam" id="PF04182"/>
    </source>
</evidence>
<dbReference type="SUPFAM" id="SSF46785">
    <property type="entry name" value="Winged helix' DNA-binding domain"/>
    <property type="match status" value="1"/>
</dbReference>
<dbReference type="PANTHER" id="PTHR15180:SF1">
    <property type="entry name" value="GENERAL TRANSCRIPTION FACTOR 3C POLYPEPTIDE 1"/>
    <property type="match status" value="1"/>
</dbReference>
<dbReference type="GO" id="GO:0006384">
    <property type="term" value="P:transcription initiation at RNA polymerase III promoter"/>
    <property type="evidence" value="ECO:0007669"/>
    <property type="project" value="InterPro"/>
</dbReference>
<evidence type="ECO:0000256" key="6">
    <source>
        <dbReference type="SAM" id="MobiDB-lite"/>
    </source>
</evidence>
<dbReference type="InterPro" id="IPR044210">
    <property type="entry name" value="Tfc3-like"/>
</dbReference>
<dbReference type="Pfam" id="PF04182">
    <property type="entry name" value="B-block_TFIIIC"/>
    <property type="match status" value="1"/>
</dbReference>
<dbReference type="EMBL" id="SNRW01006722">
    <property type="protein sequence ID" value="KAA6382550.1"/>
    <property type="molecule type" value="Genomic_DNA"/>
</dbReference>
<dbReference type="GO" id="GO:0042791">
    <property type="term" value="P:5S class rRNA transcription by RNA polymerase III"/>
    <property type="evidence" value="ECO:0007669"/>
    <property type="project" value="TreeGrafter"/>
</dbReference>
<evidence type="ECO:0000256" key="4">
    <source>
        <dbReference type="ARBA" id="ARBA00023163"/>
    </source>
</evidence>
<keyword evidence="2" id="KW-0597">Phosphoprotein</keyword>
<dbReference type="AlphaFoldDB" id="A0A5J4VJ76"/>
<dbReference type="GO" id="GO:0005634">
    <property type="term" value="C:nucleus"/>
    <property type="evidence" value="ECO:0007669"/>
    <property type="project" value="UniProtKB-SubCell"/>
</dbReference>
<dbReference type="OrthoDB" id="68020at2759"/>
<proteinExistence type="predicted"/>
<keyword evidence="4" id="KW-0804">Transcription</keyword>
<dbReference type="InterPro" id="IPR036390">
    <property type="entry name" value="WH_DNA-bd_sf"/>
</dbReference>
<evidence type="ECO:0000259" key="8">
    <source>
        <dbReference type="Pfam" id="PF23704"/>
    </source>
</evidence>
<comment type="caution">
    <text evidence="9">The sequence shown here is derived from an EMBL/GenBank/DDBJ whole genome shotgun (WGS) entry which is preliminary data.</text>
</comment>
<dbReference type="GO" id="GO:0003677">
    <property type="term" value="F:DNA binding"/>
    <property type="evidence" value="ECO:0007669"/>
    <property type="project" value="UniProtKB-KW"/>
</dbReference>
<feature type="compositionally biased region" description="Acidic residues" evidence="6">
    <location>
        <begin position="378"/>
        <end position="387"/>
    </location>
</feature>
<evidence type="ECO:0000256" key="5">
    <source>
        <dbReference type="ARBA" id="ARBA00023242"/>
    </source>
</evidence>
<evidence type="ECO:0000313" key="9">
    <source>
        <dbReference type="EMBL" id="KAA6382550.1"/>
    </source>
</evidence>
<evidence type="ECO:0000313" key="10">
    <source>
        <dbReference type="Proteomes" id="UP000324800"/>
    </source>
</evidence>
<dbReference type="InterPro" id="IPR007309">
    <property type="entry name" value="TFIIIC_Bblock-bd"/>
</dbReference>
<evidence type="ECO:0000256" key="1">
    <source>
        <dbReference type="ARBA" id="ARBA00004123"/>
    </source>
</evidence>
<keyword evidence="3" id="KW-0238">DNA-binding</keyword>
<dbReference type="Proteomes" id="UP000324800">
    <property type="component" value="Unassembled WGS sequence"/>
</dbReference>
<evidence type="ECO:0000256" key="2">
    <source>
        <dbReference type="ARBA" id="ARBA00022553"/>
    </source>
</evidence>
<dbReference type="GO" id="GO:0000127">
    <property type="term" value="C:transcription factor TFIIIC complex"/>
    <property type="evidence" value="ECO:0007669"/>
    <property type="project" value="InterPro"/>
</dbReference>
<keyword evidence="5" id="KW-0539">Nucleus</keyword>
<feature type="domain" description="General transcription factor 3C polypeptide 1 winged-helix" evidence="8">
    <location>
        <begin position="1"/>
        <end position="88"/>
    </location>
</feature>
<dbReference type="Pfam" id="PF23704">
    <property type="entry name" value="WHD_GTF3C1_N"/>
    <property type="match status" value="1"/>
</dbReference>
<reference evidence="9 10" key="1">
    <citation type="submission" date="2019-03" db="EMBL/GenBank/DDBJ databases">
        <title>Single cell metagenomics reveals metabolic interactions within the superorganism composed of flagellate Streblomastix strix and complex community of Bacteroidetes bacteria on its surface.</title>
        <authorList>
            <person name="Treitli S.C."/>
            <person name="Kolisko M."/>
            <person name="Husnik F."/>
            <person name="Keeling P."/>
            <person name="Hampl V."/>
        </authorList>
    </citation>
    <scope>NUCLEOTIDE SEQUENCE [LARGE SCALE GENOMIC DNA]</scope>
    <source>
        <strain evidence="9">ST1C</strain>
    </source>
</reference>
<gene>
    <name evidence="9" type="ORF">EZS28_021922</name>
</gene>
<dbReference type="PANTHER" id="PTHR15180">
    <property type="entry name" value="GENERAL TRANSCRIPTION FACTOR 3C POLYPEPTIDE 1"/>
    <property type="match status" value="1"/>
</dbReference>
<protein>
    <submittedName>
        <fullName evidence="9">Uncharacterized protein</fullName>
    </submittedName>
</protein>
<comment type="subcellular location">
    <subcellularLocation>
        <location evidence="1">Nucleus</location>
    </subcellularLocation>
</comment>